<organism evidence="2 3">
    <name type="scientific">Lactuca virosa</name>
    <dbReference type="NCBI Taxonomy" id="75947"/>
    <lineage>
        <taxon>Eukaryota</taxon>
        <taxon>Viridiplantae</taxon>
        <taxon>Streptophyta</taxon>
        <taxon>Embryophyta</taxon>
        <taxon>Tracheophyta</taxon>
        <taxon>Spermatophyta</taxon>
        <taxon>Magnoliopsida</taxon>
        <taxon>eudicotyledons</taxon>
        <taxon>Gunneridae</taxon>
        <taxon>Pentapetalae</taxon>
        <taxon>asterids</taxon>
        <taxon>campanulids</taxon>
        <taxon>Asterales</taxon>
        <taxon>Asteraceae</taxon>
        <taxon>Cichorioideae</taxon>
        <taxon>Cichorieae</taxon>
        <taxon>Lactucinae</taxon>
        <taxon>Lactuca</taxon>
    </lineage>
</organism>
<comment type="caution">
    <text evidence="2">The sequence shown here is derived from an EMBL/GenBank/DDBJ whole genome shotgun (WGS) entry which is preliminary data.</text>
</comment>
<gene>
    <name evidence="2" type="ORF">LVIROSA_LOCUS25636</name>
</gene>
<protein>
    <submittedName>
        <fullName evidence="2">Uncharacterized protein</fullName>
    </submittedName>
</protein>
<proteinExistence type="predicted"/>
<evidence type="ECO:0000256" key="1">
    <source>
        <dbReference type="SAM" id="MobiDB-lite"/>
    </source>
</evidence>
<evidence type="ECO:0000313" key="3">
    <source>
        <dbReference type="Proteomes" id="UP001157418"/>
    </source>
</evidence>
<evidence type="ECO:0000313" key="2">
    <source>
        <dbReference type="EMBL" id="CAH1439443.1"/>
    </source>
</evidence>
<reference evidence="2 3" key="1">
    <citation type="submission" date="2022-01" db="EMBL/GenBank/DDBJ databases">
        <authorList>
            <person name="Xiong W."/>
            <person name="Schranz E."/>
        </authorList>
    </citation>
    <scope>NUCLEOTIDE SEQUENCE [LARGE SCALE GENOMIC DNA]</scope>
</reference>
<accession>A0AAU9NNU7</accession>
<dbReference type="AlphaFoldDB" id="A0AAU9NNU7"/>
<feature type="region of interest" description="Disordered" evidence="1">
    <location>
        <begin position="95"/>
        <end position="121"/>
    </location>
</feature>
<dbReference type="PANTHER" id="PTHR37908">
    <property type="entry name" value="TRANSMEMBRANE PROTEIN"/>
    <property type="match status" value="1"/>
</dbReference>
<name>A0AAU9NNU7_9ASTR</name>
<keyword evidence="3" id="KW-1185">Reference proteome</keyword>
<dbReference type="PANTHER" id="PTHR37908:SF3">
    <property type="entry name" value="TRANSMEMBRANE PROTEIN"/>
    <property type="match status" value="1"/>
</dbReference>
<sequence>MAIAYNHSFLNYRFELQTSIHRLIAEELKKKLRKMSPSSSRNAFAIIAILFLLLSTGFSRELMKSTTIGDSFASPPSPIEESEGTTRVMIELDYEDAGPNTNKRSGFILPSPDSVAPTPQP</sequence>
<dbReference type="EMBL" id="CAKMRJ010004841">
    <property type="protein sequence ID" value="CAH1439443.1"/>
    <property type="molecule type" value="Genomic_DNA"/>
</dbReference>
<dbReference type="Proteomes" id="UP001157418">
    <property type="component" value="Unassembled WGS sequence"/>
</dbReference>